<protein>
    <submittedName>
        <fullName evidence="1">Uncharacterized protein</fullName>
    </submittedName>
</protein>
<dbReference type="EMBL" id="JAOG01000002">
    <property type="protein sequence ID" value="EUA55031.1"/>
    <property type="molecule type" value="Genomic_DNA"/>
</dbReference>
<gene>
    <name evidence="1" type="ORF">I550_3182</name>
</gene>
<reference evidence="1 2" key="1">
    <citation type="submission" date="2013-12" db="EMBL/GenBank/DDBJ databases">
        <authorList>
            <person name="Zelazny A."/>
            <person name="Olivier K."/>
            <person name="Holland S."/>
            <person name="Lenaerts A."/>
            <person name="Ordway D."/>
            <person name="DeGroote M.A."/>
            <person name="Parker T."/>
            <person name="Sizemore C."/>
            <person name="Tallon L.J."/>
            <person name="Sadzewicz L.K."/>
            <person name="Sengamalay N."/>
            <person name="Fraser C.M."/>
            <person name="Hine E."/>
            <person name="Shefchek K.A."/>
            <person name="Das S.P."/>
            <person name="Tettelin H."/>
        </authorList>
    </citation>
    <scope>NUCLEOTIDE SEQUENCE [LARGE SCALE GENOMIC DNA]</scope>
    <source>
        <strain evidence="1 2">1956</strain>
    </source>
</reference>
<dbReference type="AlphaFoldDB" id="X8CGT0"/>
<dbReference type="Proteomes" id="UP000020825">
    <property type="component" value="Unassembled WGS sequence"/>
</dbReference>
<accession>X8CGT0</accession>
<organism evidence="1 2">
    <name type="scientific">Mycobacterium intracellulare 1956</name>
    <dbReference type="NCBI Taxonomy" id="1299331"/>
    <lineage>
        <taxon>Bacteria</taxon>
        <taxon>Bacillati</taxon>
        <taxon>Actinomycetota</taxon>
        <taxon>Actinomycetes</taxon>
        <taxon>Mycobacteriales</taxon>
        <taxon>Mycobacteriaceae</taxon>
        <taxon>Mycobacterium</taxon>
        <taxon>Mycobacterium avium complex (MAC)</taxon>
    </lineage>
</organism>
<comment type="caution">
    <text evidence="1">The sequence shown here is derived from an EMBL/GenBank/DDBJ whole genome shotgun (WGS) entry which is preliminary data.</text>
</comment>
<sequence>MLGASGRAPGSLGRRKPRPTIWCCARLTATVGHADTLRWRLSLGGGHKTCRLAERRKWRM</sequence>
<evidence type="ECO:0000313" key="2">
    <source>
        <dbReference type="Proteomes" id="UP000020825"/>
    </source>
</evidence>
<evidence type="ECO:0000313" key="1">
    <source>
        <dbReference type="EMBL" id="EUA55031.1"/>
    </source>
</evidence>
<name>X8CGT0_MYCIT</name>
<proteinExistence type="predicted"/>
<dbReference type="PATRIC" id="fig|1299331.3.peg.3102"/>